<reference evidence="1 2" key="1">
    <citation type="journal article" date="2017" name="Int. J. Syst. Evol. Microbiol.">
        <title>Rouxiella badensis sp. nov. and Rouxiella silvae sp. nov. isolated from peat bog soil in Germany and emendation of the genus description.</title>
        <authorList>
            <person name="Le Fleche-Mateos A."/>
            <person name="Kugler J.H."/>
            <person name="Hansen S.H."/>
            <person name="Syldatk C."/>
            <person name="Hausmann R."/>
            <person name="Lomprez F."/>
            <person name="Vandenbogaert M."/>
            <person name="Manuguerra J.C."/>
            <person name="Grimont P.A."/>
        </authorList>
    </citation>
    <scope>NUCLEOTIDE SEQUENCE [LARGE SCALE GENOMIC DNA]</scope>
    <source>
        <strain evidence="1 2">DSM 100043</strain>
    </source>
</reference>
<comment type="caution">
    <text evidence="1">The sequence shown here is derived from an EMBL/GenBank/DDBJ whole genome shotgun (WGS) entry which is preliminary data.</text>
</comment>
<name>A0A1X0W9Q5_9GAMM</name>
<sequence length="239" mass="27052">MLFPYTNLWQVFLQPRCLQLFLAQKKIAQIDVESDAELASSLDALLAQIPSRLPFVDSIEFILDSSQLHYLIVPWQQGMNTPVDRDHYAIAFHLQQQGQASGPMRVAFTDYAYGKNGFAALMDKDIFELLGVAARRRRLRFMGCRSLFDVLWRKACRSMPDDALFACMGPQQSSFALRYQHQWHSVFSLHLPTADTQTQLETANRLTGLPPLACFVIQPDADGFVTASFSDASRAQENL</sequence>
<dbReference type="STRING" id="1646377.BS640_21290"/>
<evidence type="ECO:0000313" key="1">
    <source>
        <dbReference type="EMBL" id="ORJ23445.1"/>
    </source>
</evidence>
<protein>
    <submittedName>
        <fullName evidence="1">Uncharacterized protein</fullName>
    </submittedName>
</protein>
<dbReference type="EMBL" id="MRWE01000053">
    <property type="protein sequence ID" value="ORJ23445.1"/>
    <property type="molecule type" value="Genomic_DNA"/>
</dbReference>
<keyword evidence="2" id="KW-1185">Reference proteome</keyword>
<proteinExistence type="predicted"/>
<accession>A0A1X0W9Q5</accession>
<organism evidence="1 2">
    <name type="scientific">Rouxiella badensis</name>
    <dbReference type="NCBI Taxonomy" id="1646377"/>
    <lineage>
        <taxon>Bacteria</taxon>
        <taxon>Pseudomonadati</taxon>
        <taxon>Pseudomonadota</taxon>
        <taxon>Gammaproteobacteria</taxon>
        <taxon>Enterobacterales</taxon>
        <taxon>Yersiniaceae</taxon>
        <taxon>Rouxiella</taxon>
    </lineage>
</organism>
<dbReference type="AlphaFoldDB" id="A0A1X0W9Q5"/>
<dbReference type="RefSeq" id="WP_084913277.1">
    <property type="nucleotide sequence ID" value="NZ_CP049603.1"/>
</dbReference>
<dbReference type="Proteomes" id="UP000192536">
    <property type="component" value="Unassembled WGS sequence"/>
</dbReference>
<gene>
    <name evidence="1" type="ORF">BS640_21290</name>
</gene>
<evidence type="ECO:0000313" key="2">
    <source>
        <dbReference type="Proteomes" id="UP000192536"/>
    </source>
</evidence>